<dbReference type="EMBL" id="CP056067">
    <property type="protein sequence ID" value="UKJ90011.2"/>
    <property type="molecule type" value="Genomic_DNA"/>
</dbReference>
<organism evidence="2 3">
    <name type="scientific">Theileria orientalis</name>
    <dbReference type="NCBI Taxonomy" id="68886"/>
    <lineage>
        <taxon>Eukaryota</taxon>
        <taxon>Sar</taxon>
        <taxon>Alveolata</taxon>
        <taxon>Apicomplexa</taxon>
        <taxon>Aconoidasida</taxon>
        <taxon>Piroplasmida</taxon>
        <taxon>Theileriidae</taxon>
        <taxon>Theileria</taxon>
    </lineage>
</organism>
<accession>A0A976M9Y6</accession>
<dbReference type="AlphaFoldDB" id="A0A976M9Y6"/>
<name>A0A976M9Y6_THEOR</name>
<sequence length="168" mass="20054">MEDVEDLFIAPAKKLNSSQLEIVNYHRKLTEFWQKSSQHKSGIPRRPPFRNKDHFGYSPVLNEDLDAELESFLKNRDSTLIPKELMYTNKVEFFNRQVDSKSLRQKLTSKLMNMERKESELKTDESDHEMKKKTEMESSFNESEEIVGDYKYSFCEEDDLDNENEYNY</sequence>
<evidence type="ECO:0000256" key="1">
    <source>
        <dbReference type="SAM" id="MobiDB-lite"/>
    </source>
</evidence>
<dbReference type="OrthoDB" id="10398988at2759"/>
<gene>
    <name evidence="2" type="ORF">MACJ_003269</name>
</gene>
<evidence type="ECO:0000313" key="2">
    <source>
        <dbReference type="EMBL" id="UKJ90011.2"/>
    </source>
</evidence>
<proteinExistence type="predicted"/>
<protein>
    <submittedName>
        <fullName evidence="2">Uncharacterized protein</fullName>
    </submittedName>
</protein>
<reference evidence="2" key="1">
    <citation type="submission" date="2022-07" db="EMBL/GenBank/DDBJ databases">
        <title>Evaluation of T. orientalis genome assembly methods using nanopore sequencing and analysis of variation between genomes.</title>
        <authorList>
            <person name="Yam J."/>
            <person name="Micallef M.L."/>
            <person name="Liu M."/>
            <person name="Djordjevic S.P."/>
            <person name="Bogema D.R."/>
            <person name="Jenkins C."/>
        </authorList>
    </citation>
    <scope>NUCLEOTIDE SEQUENCE</scope>
    <source>
        <strain evidence="2">Fish Creek</strain>
    </source>
</reference>
<dbReference type="Proteomes" id="UP000244803">
    <property type="component" value="Chromosome 4"/>
</dbReference>
<evidence type="ECO:0000313" key="3">
    <source>
        <dbReference type="Proteomes" id="UP000244803"/>
    </source>
</evidence>
<feature type="compositionally biased region" description="Basic and acidic residues" evidence="1">
    <location>
        <begin position="115"/>
        <end position="136"/>
    </location>
</feature>
<feature type="region of interest" description="Disordered" evidence="1">
    <location>
        <begin position="115"/>
        <end position="144"/>
    </location>
</feature>